<feature type="domain" description="C2H2-type" evidence="12">
    <location>
        <begin position="526"/>
        <end position="550"/>
    </location>
</feature>
<dbReference type="AlphaFoldDB" id="A0A8M1KCV1"/>
<keyword evidence="5" id="KW-0862">Zinc</keyword>
<sequence length="553" mass="62000">MTNNIAFKTQIASIMEVLANAAVAEICKLLDDDYAVLRVEISQSHNENRTLKRKLQTLELKMARERAERTIRERVPNARSGGRTSVMERNRGWRGGGNFVIRDRFLASQGESSWRGRRCFTEDPPTKRTSEMEEPTVIELEDPVVQIKQEIPEAVLHEPEETSWKRVLGPVCDGMVSHTVNAEPLASPAEQTGSRENVVEAVKADLDLPLSKMEGRDERQVDAASSFSLTGFKESELTINNTMFTSSSREELSVPPPMEHRAFSSVVKMEFEDANLCAELNGPSTSAGHWSGTVGVEWNSGMASGQTEDHGSTSNTLEVSGSDHTHRLQTERLSCATSELRSDKMTWEMRTSSIQWEIDTEGQPEGVAPQSVSISRPSDGHSLPSLGSERCQTDALVKHTSDHGPQVTKNDFLAEMLSFRSFEAPRKDTHTAERKIATEKLFPCLLCGRAFKCPKQVEIHHRVHTGEKPFRCTLCPASFSVAGNLKRHQRVHTGEKPFSCPQCDRHFSLRHQLKKHLRCHSGEKPFSCLRCGKRFAEKSYVRLHLQRSHSVCI</sequence>
<evidence type="ECO:0000313" key="14">
    <source>
        <dbReference type="RefSeq" id="XP_042561727.1"/>
    </source>
</evidence>
<feature type="domain" description="C2H2-type" evidence="12">
    <location>
        <begin position="442"/>
        <end position="469"/>
    </location>
</feature>
<name>A0A8M1KCV1_CLUHA</name>
<feature type="compositionally biased region" description="Polar residues" evidence="11">
    <location>
        <begin position="301"/>
        <end position="319"/>
    </location>
</feature>
<dbReference type="FunFam" id="3.30.160.60:FF:000099">
    <property type="entry name" value="Zinc finger protein 79"/>
    <property type="match status" value="1"/>
</dbReference>
<evidence type="ECO:0000256" key="4">
    <source>
        <dbReference type="ARBA" id="ARBA00022771"/>
    </source>
</evidence>
<proteinExistence type="predicted"/>
<evidence type="ECO:0000256" key="5">
    <source>
        <dbReference type="ARBA" id="ARBA00022833"/>
    </source>
</evidence>
<feature type="region of interest" description="Disordered" evidence="11">
    <location>
        <begin position="361"/>
        <end position="386"/>
    </location>
</feature>
<keyword evidence="6" id="KW-0805">Transcription regulation</keyword>
<evidence type="ECO:0000256" key="9">
    <source>
        <dbReference type="PROSITE-ProRule" id="PRU00042"/>
    </source>
</evidence>
<dbReference type="GO" id="GO:0008270">
    <property type="term" value="F:zinc ion binding"/>
    <property type="evidence" value="ECO:0007669"/>
    <property type="project" value="UniProtKB-KW"/>
</dbReference>
<evidence type="ECO:0000259" key="12">
    <source>
        <dbReference type="PROSITE" id="PS50157"/>
    </source>
</evidence>
<dbReference type="KEGG" id="char:122130933"/>
<organism evidence="13 14">
    <name type="scientific">Clupea harengus</name>
    <name type="common">Atlantic herring</name>
    <dbReference type="NCBI Taxonomy" id="7950"/>
    <lineage>
        <taxon>Eukaryota</taxon>
        <taxon>Metazoa</taxon>
        <taxon>Chordata</taxon>
        <taxon>Craniata</taxon>
        <taxon>Vertebrata</taxon>
        <taxon>Euteleostomi</taxon>
        <taxon>Actinopterygii</taxon>
        <taxon>Neopterygii</taxon>
        <taxon>Teleostei</taxon>
        <taxon>Clupei</taxon>
        <taxon>Clupeiformes</taxon>
        <taxon>Clupeoidei</taxon>
        <taxon>Clupeidae</taxon>
        <taxon>Clupea</taxon>
    </lineage>
</organism>
<evidence type="ECO:0000256" key="2">
    <source>
        <dbReference type="ARBA" id="ARBA00022723"/>
    </source>
</evidence>
<dbReference type="GO" id="GO:0000981">
    <property type="term" value="F:DNA-binding transcription factor activity, RNA polymerase II-specific"/>
    <property type="evidence" value="ECO:0007669"/>
    <property type="project" value="TreeGrafter"/>
</dbReference>
<keyword evidence="13" id="KW-1185">Reference proteome</keyword>
<dbReference type="PANTHER" id="PTHR23235:SF120">
    <property type="entry name" value="KRUPPEL-LIKE FACTOR 15"/>
    <property type="match status" value="1"/>
</dbReference>
<evidence type="ECO:0000313" key="13">
    <source>
        <dbReference type="Proteomes" id="UP000515152"/>
    </source>
</evidence>
<keyword evidence="4 9" id="KW-0863">Zinc-finger</keyword>
<dbReference type="Proteomes" id="UP000515152">
    <property type="component" value="Unplaced"/>
</dbReference>
<dbReference type="GO" id="GO:0005634">
    <property type="term" value="C:nucleus"/>
    <property type="evidence" value="ECO:0007669"/>
    <property type="project" value="UniProtKB-SubCell"/>
</dbReference>
<feature type="domain" description="C2H2-type" evidence="12">
    <location>
        <begin position="498"/>
        <end position="525"/>
    </location>
</feature>
<protein>
    <submittedName>
        <fullName evidence="14">Zinc finger protein 768-like isoform X1</fullName>
    </submittedName>
</protein>
<feature type="domain" description="C2H2-type" evidence="12">
    <location>
        <begin position="470"/>
        <end position="497"/>
    </location>
</feature>
<dbReference type="Pfam" id="PF00096">
    <property type="entry name" value="zf-C2H2"/>
    <property type="match status" value="1"/>
</dbReference>
<dbReference type="RefSeq" id="XP_042561727.1">
    <property type="nucleotide sequence ID" value="XM_042705793.1"/>
</dbReference>
<keyword evidence="8" id="KW-0539">Nucleus</keyword>
<comment type="subcellular location">
    <subcellularLocation>
        <location evidence="1">Nucleus</location>
    </subcellularLocation>
</comment>
<dbReference type="InterPro" id="IPR013087">
    <property type="entry name" value="Znf_C2H2_type"/>
</dbReference>
<evidence type="ECO:0000256" key="1">
    <source>
        <dbReference type="ARBA" id="ARBA00004123"/>
    </source>
</evidence>
<feature type="region of interest" description="Disordered" evidence="11">
    <location>
        <begin position="301"/>
        <end position="327"/>
    </location>
</feature>
<gene>
    <name evidence="14" type="primary">LOC122130933</name>
</gene>
<feature type="coiled-coil region" evidence="10">
    <location>
        <begin position="41"/>
        <end position="68"/>
    </location>
</feature>
<dbReference type="PANTHER" id="PTHR23235">
    <property type="entry name" value="KRUEPPEL-LIKE TRANSCRIPTION FACTOR"/>
    <property type="match status" value="1"/>
</dbReference>
<accession>A0A8M1KCV1</accession>
<evidence type="ECO:0000256" key="6">
    <source>
        <dbReference type="ARBA" id="ARBA00023015"/>
    </source>
</evidence>
<evidence type="ECO:0000256" key="8">
    <source>
        <dbReference type="ARBA" id="ARBA00023242"/>
    </source>
</evidence>
<evidence type="ECO:0000256" key="11">
    <source>
        <dbReference type="SAM" id="MobiDB-lite"/>
    </source>
</evidence>
<dbReference type="OrthoDB" id="9439903at2759"/>
<evidence type="ECO:0000256" key="10">
    <source>
        <dbReference type="SAM" id="Coils"/>
    </source>
</evidence>
<keyword evidence="3" id="KW-0677">Repeat</keyword>
<dbReference type="GeneID" id="122130933"/>
<reference evidence="14" key="1">
    <citation type="submission" date="2025-08" db="UniProtKB">
        <authorList>
            <consortium name="RefSeq"/>
        </authorList>
    </citation>
    <scope>IDENTIFICATION</scope>
</reference>
<dbReference type="SMART" id="SM00355">
    <property type="entry name" value="ZnF_C2H2"/>
    <property type="match status" value="4"/>
</dbReference>
<keyword evidence="10" id="KW-0175">Coiled coil</keyword>
<evidence type="ECO:0000256" key="3">
    <source>
        <dbReference type="ARBA" id="ARBA00022737"/>
    </source>
</evidence>
<dbReference type="PROSITE" id="PS50157">
    <property type="entry name" value="ZINC_FINGER_C2H2_2"/>
    <property type="match status" value="4"/>
</dbReference>
<dbReference type="PROSITE" id="PS00028">
    <property type="entry name" value="ZINC_FINGER_C2H2_1"/>
    <property type="match status" value="4"/>
</dbReference>
<dbReference type="GO" id="GO:0000978">
    <property type="term" value="F:RNA polymerase II cis-regulatory region sequence-specific DNA binding"/>
    <property type="evidence" value="ECO:0007669"/>
    <property type="project" value="TreeGrafter"/>
</dbReference>
<evidence type="ECO:0000256" key="7">
    <source>
        <dbReference type="ARBA" id="ARBA00023163"/>
    </source>
</evidence>
<keyword evidence="2" id="KW-0479">Metal-binding</keyword>
<dbReference type="FunFam" id="3.30.160.60:FF:002343">
    <property type="entry name" value="Zinc finger protein 33A"/>
    <property type="match status" value="2"/>
</dbReference>
<keyword evidence="7" id="KW-0804">Transcription</keyword>